<dbReference type="Proteomes" id="UP000479773">
    <property type="component" value="Unassembled WGS sequence"/>
</dbReference>
<accession>A0A6L3GMI1</accession>
<reference evidence="2 3" key="1">
    <citation type="journal article" date="2019" name="Nat. Med.">
        <title>A library of human gut bacterial isolates paired with longitudinal multiomics data enables mechanistic microbiome research.</title>
        <authorList>
            <person name="Poyet M."/>
            <person name="Groussin M."/>
            <person name="Gibbons S.M."/>
            <person name="Avila-Pacheco J."/>
            <person name="Jiang X."/>
            <person name="Kearney S.M."/>
            <person name="Perrotta A.R."/>
            <person name="Berdy B."/>
            <person name="Zhao S."/>
            <person name="Lieberman T.D."/>
            <person name="Swanson P.K."/>
            <person name="Smith M."/>
            <person name="Roesemann S."/>
            <person name="Alexander J.E."/>
            <person name="Rich S.A."/>
            <person name="Livny J."/>
            <person name="Vlamakis H."/>
            <person name="Clish C."/>
            <person name="Bullock K."/>
            <person name="Deik A."/>
            <person name="Scott J."/>
            <person name="Pierce K.A."/>
            <person name="Xavier R.J."/>
            <person name="Alm E.J."/>
        </authorList>
    </citation>
    <scope>NUCLEOTIDE SEQUENCE [LARGE SCALE GENOMIC DNA]</scope>
    <source>
        <strain evidence="2 3">BIOML-A106</strain>
    </source>
</reference>
<sequence length="165" mass="19079">RKENISSPNPSGESGYTPEREEERNSLSGKLQYLGVDSNIIQWVRLLKSRYPDFPIEKAISDMEQSNFQLTKENYLYPLIKNYIAKYNAEHGTEERARQQEEILRTRRKTLELLGVPVKDQQEILQLASVAPLVLDTALKETWGNKKIKSPTMFLLSRMRRAVPA</sequence>
<proteinExistence type="predicted"/>
<feature type="non-terminal residue" evidence="2">
    <location>
        <position position="1"/>
    </location>
</feature>
<name>A0A6L3GMI1_BACFG</name>
<evidence type="ECO:0000256" key="1">
    <source>
        <dbReference type="SAM" id="MobiDB-lite"/>
    </source>
</evidence>
<dbReference type="EMBL" id="VWEQ01000076">
    <property type="protein sequence ID" value="KAA4746788.1"/>
    <property type="molecule type" value="Genomic_DNA"/>
</dbReference>
<dbReference type="AlphaFoldDB" id="A0A6L3GMI1"/>
<protein>
    <submittedName>
        <fullName evidence="2">Replication protein</fullName>
    </submittedName>
</protein>
<evidence type="ECO:0000313" key="3">
    <source>
        <dbReference type="Proteomes" id="UP000479773"/>
    </source>
</evidence>
<feature type="compositionally biased region" description="Polar residues" evidence="1">
    <location>
        <begin position="1"/>
        <end position="14"/>
    </location>
</feature>
<organism evidence="2 3">
    <name type="scientific">Bacteroides fragilis</name>
    <dbReference type="NCBI Taxonomy" id="817"/>
    <lineage>
        <taxon>Bacteria</taxon>
        <taxon>Pseudomonadati</taxon>
        <taxon>Bacteroidota</taxon>
        <taxon>Bacteroidia</taxon>
        <taxon>Bacteroidales</taxon>
        <taxon>Bacteroidaceae</taxon>
        <taxon>Bacteroides</taxon>
    </lineage>
</organism>
<evidence type="ECO:0000313" key="2">
    <source>
        <dbReference type="EMBL" id="KAA4746788.1"/>
    </source>
</evidence>
<feature type="region of interest" description="Disordered" evidence="1">
    <location>
        <begin position="1"/>
        <end position="24"/>
    </location>
</feature>
<gene>
    <name evidence="2" type="ORF">F3B44_24320</name>
</gene>
<comment type="caution">
    <text evidence="2">The sequence shown here is derived from an EMBL/GenBank/DDBJ whole genome shotgun (WGS) entry which is preliminary data.</text>
</comment>